<dbReference type="STRING" id="1144748.KS2013_2118"/>
<protein>
    <submittedName>
        <fullName evidence="2">Putative conserved secreted protein</fullName>
    </submittedName>
</protein>
<organism evidence="2 3">
    <name type="scientific">Kangiella sediminilitoris</name>
    <dbReference type="NCBI Taxonomy" id="1144748"/>
    <lineage>
        <taxon>Bacteria</taxon>
        <taxon>Pseudomonadati</taxon>
        <taxon>Pseudomonadota</taxon>
        <taxon>Gammaproteobacteria</taxon>
        <taxon>Kangiellales</taxon>
        <taxon>Kangiellaceae</taxon>
        <taxon>Kangiella</taxon>
    </lineage>
</organism>
<reference evidence="3" key="1">
    <citation type="submission" date="2015-08" db="EMBL/GenBank/DDBJ databases">
        <authorList>
            <person name="Kim K.M."/>
        </authorList>
    </citation>
    <scope>NUCLEOTIDE SEQUENCE [LARGE SCALE GENOMIC DNA]</scope>
    <source>
        <strain evidence="3">KCTC 23892</strain>
    </source>
</reference>
<dbReference type="EMBL" id="CP012418">
    <property type="protein sequence ID" value="AOE50823.1"/>
    <property type="molecule type" value="Genomic_DNA"/>
</dbReference>
<dbReference type="KEGG" id="ksd:KS2013_2118"/>
<dbReference type="AlphaFoldDB" id="A0A1B3BDI7"/>
<feature type="chain" id="PRO_5008544203" evidence="1">
    <location>
        <begin position="23"/>
        <end position="268"/>
    </location>
</feature>
<keyword evidence="3" id="KW-1185">Reference proteome</keyword>
<dbReference type="RefSeq" id="WP_068993660.1">
    <property type="nucleotide sequence ID" value="NZ_CP012418.1"/>
</dbReference>
<evidence type="ECO:0000256" key="1">
    <source>
        <dbReference type="SAM" id="SignalP"/>
    </source>
</evidence>
<dbReference type="OrthoDB" id="65747at2"/>
<feature type="signal peptide" evidence="1">
    <location>
        <begin position="1"/>
        <end position="22"/>
    </location>
</feature>
<sequence length="268" mass="29060" precursor="true">MFEKRKVWAGVGSALIATSVAAQPSDNLTVTPVTSTVVSFSSMGEGEGGEGEGEGSAKVDLRTDNSAYLARLGLIRGHLWVGMKLYREGHLAMAKTHMKHPEDELYAGLAPVFKARGVEGFADELSVLADAVNNEEGDKAVESAYRHLVAAISKSEQMEDRTAKEALLSISQMIRTAADEYAIGVKSGEVVNVHEYQDAYGFTEIAIQRLEQLSDEQKMQAASDIESTKNWLMELRSLWPTVDPKGNVEGDAKHLYGASARIELAALN</sequence>
<evidence type="ECO:0000313" key="3">
    <source>
        <dbReference type="Proteomes" id="UP000094147"/>
    </source>
</evidence>
<proteinExistence type="predicted"/>
<gene>
    <name evidence="2" type="ORF">KS2013_2118</name>
</gene>
<evidence type="ECO:0000313" key="2">
    <source>
        <dbReference type="EMBL" id="AOE50823.1"/>
    </source>
</evidence>
<dbReference type="PATRIC" id="fig|1144748.3.peg.2136"/>
<dbReference type="Proteomes" id="UP000094147">
    <property type="component" value="Chromosome"/>
</dbReference>
<accession>A0A1B3BDI7</accession>
<keyword evidence="1" id="KW-0732">Signal</keyword>
<name>A0A1B3BDI7_9GAMM</name>